<dbReference type="PANTHER" id="PTHR48081:SF33">
    <property type="entry name" value="KYNURENINE FORMAMIDASE"/>
    <property type="match status" value="1"/>
</dbReference>
<protein>
    <recommendedName>
        <fullName evidence="2">BD-FAE-like domain-containing protein</fullName>
    </recommendedName>
</protein>
<proteinExistence type="predicted"/>
<dbReference type="AlphaFoldDB" id="A0A0F3IL72"/>
<dbReference type="EMBL" id="LAJX01000037">
    <property type="protein sequence ID" value="KJV07466.1"/>
    <property type="molecule type" value="Genomic_DNA"/>
</dbReference>
<dbReference type="PANTHER" id="PTHR48081">
    <property type="entry name" value="AB HYDROLASE SUPERFAMILY PROTEIN C4A8.06C"/>
    <property type="match status" value="1"/>
</dbReference>
<dbReference type="InterPro" id="IPR049492">
    <property type="entry name" value="BD-FAE-like_dom"/>
</dbReference>
<keyword evidence="4" id="KW-1185">Reference proteome</keyword>
<dbReference type="Pfam" id="PF20434">
    <property type="entry name" value="BD-FAE"/>
    <property type="match status" value="1"/>
</dbReference>
<evidence type="ECO:0000313" key="4">
    <source>
        <dbReference type="Proteomes" id="UP000033684"/>
    </source>
</evidence>
<reference evidence="3 4" key="2">
    <citation type="journal article" date="2016" name="Microb. Ecol.">
        <title>Genome Characteristics of a Novel Type I Methanotroph (Sn10-6) Isolated from a Flooded Indian Rice Field.</title>
        <authorList>
            <person name="Rahalkar M.C."/>
            <person name="Pandit P.S."/>
            <person name="Dhakephalkar P.K."/>
            <person name="Pore S."/>
            <person name="Arora P."/>
            <person name="Kapse N."/>
        </authorList>
    </citation>
    <scope>NUCLEOTIDE SEQUENCE [LARGE SCALE GENOMIC DNA]</scope>
    <source>
        <strain evidence="3 4">Sn10-6</strain>
    </source>
</reference>
<dbReference type="Proteomes" id="UP000033684">
    <property type="component" value="Unassembled WGS sequence"/>
</dbReference>
<dbReference type="Gene3D" id="3.40.50.1820">
    <property type="entry name" value="alpha/beta hydrolase"/>
    <property type="match status" value="1"/>
</dbReference>
<accession>A0A0F3IL72</accession>
<gene>
    <name evidence="3" type="ORF">VZ94_04575</name>
</gene>
<reference evidence="4" key="1">
    <citation type="submission" date="2015-03" db="EMBL/GenBank/DDBJ databases">
        <title>Draft genome sequence of a novel methanotroph (Sn10-6) isolated from flooded ricefield rhizosphere in India.</title>
        <authorList>
            <person name="Pandit P.S."/>
            <person name="Pore S.D."/>
            <person name="Arora P."/>
            <person name="Kapse N.G."/>
            <person name="Dhakephalkar P.K."/>
            <person name="Rahalkar M.C."/>
        </authorList>
    </citation>
    <scope>NUCLEOTIDE SEQUENCE [LARGE SCALE GENOMIC DNA]</scope>
    <source>
        <strain evidence="4">Sn10-6</strain>
    </source>
</reference>
<dbReference type="SUPFAM" id="SSF53474">
    <property type="entry name" value="alpha/beta-Hydrolases"/>
    <property type="match status" value="1"/>
</dbReference>
<evidence type="ECO:0000259" key="2">
    <source>
        <dbReference type="Pfam" id="PF20434"/>
    </source>
</evidence>
<keyword evidence="1" id="KW-0378">Hydrolase</keyword>
<comment type="caution">
    <text evidence="3">The sequence shown here is derived from an EMBL/GenBank/DDBJ whole genome shotgun (WGS) entry which is preliminary data.</text>
</comment>
<feature type="domain" description="BD-FAE-like" evidence="2">
    <location>
        <begin position="45"/>
        <end position="230"/>
    </location>
</feature>
<evidence type="ECO:0000313" key="3">
    <source>
        <dbReference type="EMBL" id="KJV07466.1"/>
    </source>
</evidence>
<name>A0A0F3IL72_9GAMM</name>
<dbReference type="InterPro" id="IPR029058">
    <property type="entry name" value="AB_hydrolase_fold"/>
</dbReference>
<organism evidence="3 4">
    <name type="scientific">Methylocucumis oryzae</name>
    <dbReference type="NCBI Taxonomy" id="1632867"/>
    <lineage>
        <taxon>Bacteria</taxon>
        <taxon>Pseudomonadati</taxon>
        <taxon>Pseudomonadota</taxon>
        <taxon>Gammaproteobacteria</taxon>
        <taxon>Methylococcales</taxon>
        <taxon>Methylococcaceae</taxon>
        <taxon>Methylocucumis</taxon>
    </lineage>
</organism>
<evidence type="ECO:0000256" key="1">
    <source>
        <dbReference type="ARBA" id="ARBA00022801"/>
    </source>
</evidence>
<dbReference type="InterPro" id="IPR050300">
    <property type="entry name" value="GDXG_lipolytic_enzyme"/>
</dbReference>
<sequence length="286" mass="31367">MLLGLCLLLTGCTSLQLGYVNLAARFADYQRIADLVYDEHSQQHLDIYLTSQPKPNRALIVFFYGGCWGACQPLTKEYYRFLAEAFTSAGYPVVISDYRLYPSVKFADIMHDAAGTVKFAVNHAAQYGLNPQNIVLMGHSAGAHIAAMLTLNPAYLGPDYYANIKGFVGLAGPYDFLPFTEAYQADLFGPASNYANSQPVNFVHTGQPPLLLLHGLKDSVVKLKNLDSLKHHALAINGCVSSHIYSELDHKTLIGAFALPYQTSEPVLTDTLHFIEGLFSQTPCPA</sequence>
<dbReference type="GO" id="GO:0016787">
    <property type="term" value="F:hydrolase activity"/>
    <property type="evidence" value="ECO:0007669"/>
    <property type="project" value="UniProtKB-KW"/>
</dbReference>